<keyword evidence="3 6" id="KW-0732">Signal</keyword>
<keyword evidence="4" id="KW-0677">Repeat</keyword>
<dbReference type="GO" id="GO:0016020">
    <property type="term" value="C:membrane"/>
    <property type="evidence" value="ECO:0007669"/>
    <property type="project" value="UniProtKB-SubCell"/>
</dbReference>
<feature type="signal peptide" evidence="6">
    <location>
        <begin position="1"/>
        <end position="24"/>
    </location>
</feature>
<dbReference type="InterPro" id="IPR001611">
    <property type="entry name" value="Leu-rich_rpt"/>
</dbReference>
<organism evidence="7 8">
    <name type="scientific">Papaver somniferum</name>
    <name type="common">Opium poppy</name>
    <dbReference type="NCBI Taxonomy" id="3469"/>
    <lineage>
        <taxon>Eukaryota</taxon>
        <taxon>Viridiplantae</taxon>
        <taxon>Streptophyta</taxon>
        <taxon>Embryophyta</taxon>
        <taxon>Tracheophyta</taxon>
        <taxon>Spermatophyta</taxon>
        <taxon>Magnoliopsida</taxon>
        <taxon>Ranunculales</taxon>
        <taxon>Papaveraceae</taxon>
        <taxon>Papaveroideae</taxon>
        <taxon>Papaver</taxon>
    </lineage>
</organism>
<dbReference type="FunFam" id="3.80.10.10:FF:000400">
    <property type="entry name" value="Nuclear pore complex protein NUP107"/>
    <property type="match status" value="1"/>
</dbReference>
<dbReference type="Pfam" id="PF00560">
    <property type="entry name" value="LRR_1"/>
    <property type="match status" value="1"/>
</dbReference>
<dbReference type="SUPFAM" id="SSF52058">
    <property type="entry name" value="L domain-like"/>
    <property type="match status" value="1"/>
</dbReference>
<dbReference type="PANTHER" id="PTHR48059:SF12">
    <property type="entry name" value="POLYGALACTURONASE INHIBITOR 1-LIKE"/>
    <property type="match status" value="1"/>
</dbReference>
<evidence type="ECO:0000256" key="2">
    <source>
        <dbReference type="ARBA" id="ARBA00004370"/>
    </source>
</evidence>
<dbReference type="PANTHER" id="PTHR48059">
    <property type="entry name" value="POLYGALACTURONASE INHIBITOR 1"/>
    <property type="match status" value="1"/>
</dbReference>
<sequence>MIFHCTLGVSVLVFMFVISNVVVALEDDIRCLKGITAAFTVLQARLESWTFDNSSAGLICQLSDAACWNGKEGRLIRVSLRSNELSGQIPDSLQYCTSLKVLDLSDNKISGTISSQICHWLPYLTNLDLSGNELSGSIPPSLGNCTYLLKLKLSNNRFSGQIPYELSQLMRLTDFTVSNNQLSGQIPTFLSIFNPDSFMGNKRLHGQPLADQPLPLAGTFVES</sequence>
<evidence type="ECO:0000313" key="7">
    <source>
        <dbReference type="EMBL" id="RZC49536.1"/>
    </source>
</evidence>
<dbReference type="Pfam" id="PF13855">
    <property type="entry name" value="LRR_8"/>
    <property type="match status" value="1"/>
</dbReference>
<feature type="chain" id="PRO_5021265542" description="Leucine-rich repeat-containing N-terminal plant-type domain-containing protein" evidence="6">
    <location>
        <begin position="25"/>
        <end position="223"/>
    </location>
</feature>
<dbReference type="OMA" id="ANCKFIN"/>
<accession>A0A4Y7IN37</accession>
<dbReference type="AlphaFoldDB" id="A0A4Y7IN37"/>
<evidence type="ECO:0000256" key="4">
    <source>
        <dbReference type="ARBA" id="ARBA00022737"/>
    </source>
</evidence>
<dbReference type="InterPro" id="IPR032675">
    <property type="entry name" value="LRR_dom_sf"/>
</dbReference>
<gene>
    <name evidence="7" type="ORF">C5167_017975</name>
</gene>
<comment type="subcellular location">
    <subcellularLocation>
        <location evidence="1">Cell envelope</location>
    </subcellularLocation>
    <subcellularLocation>
        <location evidence="2">Membrane</location>
    </subcellularLocation>
</comment>
<dbReference type="Proteomes" id="UP000316621">
    <property type="component" value="Chromosome 2"/>
</dbReference>
<evidence type="ECO:0000256" key="1">
    <source>
        <dbReference type="ARBA" id="ARBA00004196"/>
    </source>
</evidence>
<protein>
    <recommendedName>
        <fullName evidence="9">Leucine-rich repeat-containing N-terminal plant-type domain-containing protein</fullName>
    </recommendedName>
</protein>
<dbReference type="EMBL" id="CM010716">
    <property type="protein sequence ID" value="RZC49536.1"/>
    <property type="molecule type" value="Genomic_DNA"/>
</dbReference>
<evidence type="ECO:0000256" key="5">
    <source>
        <dbReference type="ARBA" id="ARBA00023136"/>
    </source>
</evidence>
<keyword evidence="8" id="KW-1185">Reference proteome</keyword>
<reference evidence="7 8" key="1">
    <citation type="journal article" date="2018" name="Science">
        <title>The opium poppy genome and morphinan production.</title>
        <authorList>
            <person name="Guo L."/>
            <person name="Winzer T."/>
            <person name="Yang X."/>
            <person name="Li Y."/>
            <person name="Ning Z."/>
            <person name="He Z."/>
            <person name="Teodor R."/>
            <person name="Lu Y."/>
            <person name="Bowser T.A."/>
            <person name="Graham I.A."/>
            <person name="Ye K."/>
        </authorList>
    </citation>
    <scope>NUCLEOTIDE SEQUENCE [LARGE SCALE GENOMIC DNA]</scope>
    <source>
        <strain evidence="8">cv. HN1</strain>
        <tissue evidence="7">Leaves</tissue>
    </source>
</reference>
<keyword evidence="5" id="KW-0472">Membrane</keyword>
<dbReference type="InterPro" id="IPR051848">
    <property type="entry name" value="PGIP"/>
</dbReference>
<evidence type="ECO:0008006" key="9">
    <source>
        <dbReference type="Google" id="ProtNLM"/>
    </source>
</evidence>
<dbReference type="STRING" id="3469.A0A4Y7IN37"/>
<evidence type="ECO:0000256" key="3">
    <source>
        <dbReference type="ARBA" id="ARBA00022729"/>
    </source>
</evidence>
<proteinExistence type="predicted"/>
<dbReference type="Gramene" id="RZC49536">
    <property type="protein sequence ID" value="RZC49536"/>
    <property type="gene ID" value="C5167_017975"/>
</dbReference>
<evidence type="ECO:0000256" key="6">
    <source>
        <dbReference type="SAM" id="SignalP"/>
    </source>
</evidence>
<name>A0A4Y7IN37_PAPSO</name>
<evidence type="ECO:0000313" key="8">
    <source>
        <dbReference type="Proteomes" id="UP000316621"/>
    </source>
</evidence>
<dbReference type="PRINTS" id="PR00019">
    <property type="entry name" value="LEURICHRPT"/>
</dbReference>
<dbReference type="Gene3D" id="3.80.10.10">
    <property type="entry name" value="Ribonuclease Inhibitor"/>
    <property type="match status" value="1"/>
</dbReference>